<sequence length="199" mass="23653">MALFKLQDLYEDHLTFRQLKLLQELTNKQKIPKISIYVNRVGLLGKSVSVKKLCAEHYFALQRRNVTIDRDSAVEYYKRVSLNKEIIHSKQYTKAYKRNSYTVLLNDSEIFEIETFLVANVQQETKCFAFGKYFMKQRNYWFQNVKLEHMYFANHQNDLAVIEAQNIEQKVTVLQFKNDKKPKTEDPPKDTKENKPNDS</sequence>
<proteinExistence type="predicted"/>
<dbReference type="AlphaFoldDB" id="A0AAV7J8F8"/>
<comment type="caution">
    <text evidence="2">The sequence shown here is derived from an EMBL/GenBank/DDBJ whole genome shotgun (WGS) entry which is preliminary data.</text>
</comment>
<evidence type="ECO:0000313" key="3">
    <source>
        <dbReference type="Proteomes" id="UP000826195"/>
    </source>
</evidence>
<gene>
    <name evidence="2" type="ORF">KQX54_014937</name>
</gene>
<protein>
    <submittedName>
        <fullName evidence="2">Uncharacterized protein</fullName>
    </submittedName>
</protein>
<organism evidence="2 3">
    <name type="scientific">Cotesia glomerata</name>
    <name type="common">Lepidopteran parasitic wasp</name>
    <name type="synonym">Apanteles glomeratus</name>
    <dbReference type="NCBI Taxonomy" id="32391"/>
    <lineage>
        <taxon>Eukaryota</taxon>
        <taxon>Metazoa</taxon>
        <taxon>Ecdysozoa</taxon>
        <taxon>Arthropoda</taxon>
        <taxon>Hexapoda</taxon>
        <taxon>Insecta</taxon>
        <taxon>Pterygota</taxon>
        <taxon>Neoptera</taxon>
        <taxon>Endopterygota</taxon>
        <taxon>Hymenoptera</taxon>
        <taxon>Apocrita</taxon>
        <taxon>Ichneumonoidea</taxon>
        <taxon>Braconidae</taxon>
        <taxon>Microgastrinae</taxon>
        <taxon>Cotesia</taxon>
    </lineage>
</organism>
<evidence type="ECO:0000256" key="1">
    <source>
        <dbReference type="SAM" id="MobiDB-lite"/>
    </source>
</evidence>
<dbReference type="Proteomes" id="UP000826195">
    <property type="component" value="Unassembled WGS sequence"/>
</dbReference>
<evidence type="ECO:0000313" key="2">
    <source>
        <dbReference type="EMBL" id="KAH0567846.1"/>
    </source>
</evidence>
<accession>A0AAV7J8F8</accession>
<keyword evidence="3" id="KW-1185">Reference proteome</keyword>
<reference evidence="2 3" key="1">
    <citation type="journal article" date="2021" name="J. Hered.">
        <title>A chromosome-level genome assembly of the parasitoid wasp, Cotesia glomerata (Hymenoptera: Braconidae).</title>
        <authorList>
            <person name="Pinto B.J."/>
            <person name="Weis J.J."/>
            <person name="Gamble T."/>
            <person name="Ode P.J."/>
            <person name="Paul R."/>
            <person name="Zaspel J.M."/>
        </authorList>
    </citation>
    <scope>NUCLEOTIDE SEQUENCE [LARGE SCALE GENOMIC DNA]</scope>
    <source>
        <strain evidence="2">CgM1</strain>
    </source>
</reference>
<name>A0AAV7J8F8_COTGL</name>
<feature type="compositionally biased region" description="Basic and acidic residues" evidence="1">
    <location>
        <begin position="177"/>
        <end position="199"/>
    </location>
</feature>
<feature type="region of interest" description="Disordered" evidence="1">
    <location>
        <begin position="176"/>
        <end position="199"/>
    </location>
</feature>
<dbReference type="EMBL" id="JAHXZJ010000001">
    <property type="protein sequence ID" value="KAH0567846.1"/>
    <property type="molecule type" value="Genomic_DNA"/>
</dbReference>